<dbReference type="Gene3D" id="3.30.460.20">
    <property type="entry name" value="CorA soluble domain-like"/>
    <property type="match status" value="1"/>
</dbReference>
<accession>A0A3L9MAN5</accession>
<dbReference type="Proteomes" id="UP000275348">
    <property type="component" value="Unassembled WGS sequence"/>
</dbReference>
<dbReference type="Pfam" id="PF01544">
    <property type="entry name" value="CorA"/>
    <property type="match status" value="1"/>
</dbReference>
<evidence type="ECO:0000256" key="4">
    <source>
        <dbReference type="ARBA" id="ARBA00022475"/>
    </source>
</evidence>
<dbReference type="GO" id="GO:0050897">
    <property type="term" value="F:cobalt ion binding"/>
    <property type="evidence" value="ECO:0007669"/>
    <property type="project" value="TreeGrafter"/>
</dbReference>
<dbReference type="GO" id="GO:0005886">
    <property type="term" value="C:plasma membrane"/>
    <property type="evidence" value="ECO:0007669"/>
    <property type="project" value="UniProtKB-SubCell"/>
</dbReference>
<keyword evidence="8" id="KW-0406">Ion transport</keyword>
<dbReference type="InterPro" id="IPR045861">
    <property type="entry name" value="CorA_cytoplasmic_dom"/>
</dbReference>
<evidence type="ECO:0000256" key="7">
    <source>
        <dbReference type="ARBA" id="ARBA00022989"/>
    </source>
</evidence>
<dbReference type="InterPro" id="IPR002523">
    <property type="entry name" value="MgTranspt_CorA/ZnTranspt_ZntB"/>
</dbReference>
<dbReference type="SUPFAM" id="SSF143865">
    <property type="entry name" value="CorA soluble domain-like"/>
    <property type="match status" value="1"/>
</dbReference>
<dbReference type="InterPro" id="IPR045863">
    <property type="entry name" value="CorA_TM1_TM2"/>
</dbReference>
<dbReference type="FunFam" id="1.20.58.340:FF:000004">
    <property type="entry name" value="Magnesium transport protein CorA"/>
    <property type="match status" value="1"/>
</dbReference>
<sequence>MEVLFQNQQVKWINLYNPSPTELEEIAFQYGFLKLTIEDSLEPGHLPKFESSENISFLLVRFFHKEKRLLKNIVREFSHKISIYFGKDFIITVHQKEANIFNRVIEKYINKTEINKVTRKGIIYNIINETLKTFETPANRMDEEVNMLEELIFSNDLDKLRLHTLYHLKREASACRKILDYTLDALNEYTYTNNKTSTMQDLKEDCIKMLHLHTQIVDDVQNLLSIYLSLNSQKSNDIMKTLTIFSAFFLPLTFIVGIYGMNFNYMPELAYKWGYPICILSMLILVIFIYAWFKRKKYL</sequence>
<dbReference type="EMBL" id="RDOJ01000014">
    <property type="protein sequence ID" value="RLZ08314.1"/>
    <property type="molecule type" value="Genomic_DNA"/>
</dbReference>
<proteinExistence type="inferred from homology"/>
<keyword evidence="4" id="KW-1003">Cell membrane</keyword>
<comment type="similarity">
    <text evidence="2">Belongs to the CorA metal ion transporter (MIT) (TC 1.A.35) family.</text>
</comment>
<evidence type="ECO:0000256" key="5">
    <source>
        <dbReference type="ARBA" id="ARBA00022692"/>
    </source>
</evidence>
<protein>
    <submittedName>
        <fullName evidence="13">Magnesium transporter CorA</fullName>
    </submittedName>
</protein>
<evidence type="ECO:0000256" key="12">
    <source>
        <dbReference type="SAM" id="Phobius"/>
    </source>
</evidence>
<evidence type="ECO:0000256" key="8">
    <source>
        <dbReference type="ARBA" id="ARBA00023065"/>
    </source>
</evidence>
<gene>
    <name evidence="13" type="ORF">EAH69_10290</name>
</gene>
<keyword evidence="5 12" id="KW-0812">Transmembrane</keyword>
<keyword evidence="14" id="KW-1185">Reference proteome</keyword>
<evidence type="ECO:0000256" key="11">
    <source>
        <dbReference type="ARBA" id="ARBA00045497"/>
    </source>
</evidence>
<comment type="function">
    <text evidence="11">Mediates influx of magnesium ions. Alternates between open and closed states. Activated by low cytoplasmic Mg(2+) levels. Inactive when cytoplasmic Mg(2+) levels are high.</text>
</comment>
<comment type="subcellular location">
    <subcellularLocation>
        <location evidence="1">Cell membrane</location>
        <topology evidence="1">Multi-pass membrane protein</topology>
    </subcellularLocation>
</comment>
<comment type="caution">
    <text evidence="13">The sequence shown here is derived from an EMBL/GenBank/DDBJ whole genome shotgun (WGS) entry which is preliminary data.</text>
</comment>
<evidence type="ECO:0000256" key="6">
    <source>
        <dbReference type="ARBA" id="ARBA00022842"/>
    </source>
</evidence>
<evidence type="ECO:0000256" key="3">
    <source>
        <dbReference type="ARBA" id="ARBA00022448"/>
    </source>
</evidence>
<dbReference type="Gene3D" id="1.20.58.340">
    <property type="entry name" value="Magnesium transport protein CorA, transmembrane region"/>
    <property type="match status" value="2"/>
</dbReference>
<keyword evidence="6" id="KW-0460">Magnesium</keyword>
<dbReference type="PANTHER" id="PTHR46494">
    <property type="entry name" value="CORA FAMILY METAL ION TRANSPORTER (EUROFUNG)"/>
    <property type="match status" value="1"/>
</dbReference>
<dbReference type="GO" id="GO:0015095">
    <property type="term" value="F:magnesium ion transmembrane transporter activity"/>
    <property type="evidence" value="ECO:0007669"/>
    <property type="project" value="TreeGrafter"/>
</dbReference>
<reference evidence="13 14" key="1">
    <citation type="submission" date="2018-10" db="EMBL/GenBank/DDBJ databases">
        <authorList>
            <person name="Chen X."/>
        </authorList>
    </citation>
    <scope>NUCLEOTIDE SEQUENCE [LARGE SCALE GENOMIC DNA]</scope>
    <source>
        <strain evidence="13 14">YIM 102668</strain>
    </source>
</reference>
<dbReference type="GO" id="GO:0015087">
    <property type="term" value="F:cobalt ion transmembrane transporter activity"/>
    <property type="evidence" value="ECO:0007669"/>
    <property type="project" value="TreeGrafter"/>
</dbReference>
<evidence type="ECO:0000256" key="2">
    <source>
        <dbReference type="ARBA" id="ARBA00009765"/>
    </source>
</evidence>
<feature type="transmembrane region" description="Helical" evidence="12">
    <location>
        <begin position="242"/>
        <end position="261"/>
    </location>
</feature>
<feature type="transmembrane region" description="Helical" evidence="12">
    <location>
        <begin position="273"/>
        <end position="293"/>
    </location>
</feature>
<dbReference type="GO" id="GO:0000287">
    <property type="term" value="F:magnesium ion binding"/>
    <property type="evidence" value="ECO:0007669"/>
    <property type="project" value="TreeGrafter"/>
</dbReference>
<evidence type="ECO:0000256" key="1">
    <source>
        <dbReference type="ARBA" id="ARBA00004651"/>
    </source>
</evidence>
<evidence type="ECO:0000256" key="10">
    <source>
        <dbReference type="ARBA" id="ARBA00034269"/>
    </source>
</evidence>
<comment type="catalytic activity">
    <reaction evidence="10">
        <text>Mg(2+)(in) = Mg(2+)(out)</text>
        <dbReference type="Rhea" id="RHEA:29827"/>
        <dbReference type="ChEBI" id="CHEBI:18420"/>
    </reaction>
</comment>
<dbReference type="AlphaFoldDB" id="A0A3L9MAN5"/>
<keyword evidence="7 12" id="KW-1133">Transmembrane helix</keyword>
<keyword evidence="3" id="KW-0813">Transport</keyword>
<evidence type="ECO:0000313" key="14">
    <source>
        <dbReference type="Proteomes" id="UP000275348"/>
    </source>
</evidence>
<dbReference type="SUPFAM" id="SSF144083">
    <property type="entry name" value="Magnesium transport protein CorA, transmembrane region"/>
    <property type="match status" value="1"/>
</dbReference>
<keyword evidence="9 12" id="KW-0472">Membrane</keyword>
<dbReference type="RefSeq" id="WP_121935123.1">
    <property type="nucleotide sequence ID" value="NZ_RDOJ01000014.1"/>
</dbReference>
<evidence type="ECO:0000256" key="9">
    <source>
        <dbReference type="ARBA" id="ARBA00023136"/>
    </source>
</evidence>
<evidence type="ECO:0000313" key="13">
    <source>
        <dbReference type="EMBL" id="RLZ08314.1"/>
    </source>
</evidence>
<dbReference type="PANTHER" id="PTHR46494:SF1">
    <property type="entry name" value="CORA FAMILY METAL ION TRANSPORTER (EUROFUNG)"/>
    <property type="match status" value="1"/>
</dbReference>
<dbReference type="OrthoDB" id="9803416at2"/>
<organism evidence="13 14">
    <name type="scientific">Faecalibacter macacae</name>
    <dbReference type="NCBI Taxonomy" id="1859289"/>
    <lineage>
        <taxon>Bacteria</taxon>
        <taxon>Pseudomonadati</taxon>
        <taxon>Bacteroidota</taxon>
        <taxon>Flavobacteriia</taxon>
        <taxon>Flavobacteriales</taxon>
        <taxon>Weeksellaceae</taxon>
        <taxon>Faecalibacter</taxon>
    </lineage>
</organism>
<name>A0A3L9MAN5_9FLAO</name>